<protein>
    <submittedName>
        <fullName evidence="3">Uncharacterized protein</fullName>
    </submittedName>
</protein>
<accession>A0AA88HZT5</accession>
<evidence type="ECO:0000313" key="3">
    <source>
        <dbReference type="EMBL" id="KAK2717351.1"/>
    </source>
</evidence>
<feature type="region of interest" description="Disordered" evidence="1">
    <location>
        <begin position="371"/>
        <end position="405"/>
    </location>
</feature>
<feature type="chain" id="PRO_5041692307" evidence="2">
    <location>
        <begin position="22"/>
        <end position="427"/>
    </location>
</feature>
<keyword evidence="4" id="KW-1185">Reference proteome</keyword>
<feature type="compositionally biased region" description="Acidic residues" evidence="1">
    <location>
        <begin position="374"/>
        <end position="389"/>
    </location>
</feature>
<feature type="signal peptide" evidence="2">
    <location>
        <begin position="1"/>
        <end position="21"/>
    </location>
</feature>
<reference evidence="3" key="1">
    <citation type="submission" date="2023-07" db="EMBL/GenBank/DDBJ databases">
        <title>Chromosome-level genome assembly of Artemia franciscana.</title>
        <authorList>
            <person name="Jo E."/>
        </authorList>
    </citation>
    <scope>NUCLEOTIDE SEQUENCE</scope>
    <source>
        <tissue evidence="3">Whole body</tissue>
    </source>
</reference>
<sequence>MMAHYYNCLFLFTVLLPYTCSQDAVHVKSPYGLGLTSSTLRWTSAFIDTDSAEIDGVTVNGEAGGVNSSYICRARHGGHNIIGSTHARLCQIAYFGEVFSYPSFEVLTNPSSFARLDWQLWTRFYLIPDGALETRLSYVSRFKVDDVYYGGRLDSTLGRGKLLTVIDGVVKETTEGEILVETEPIAYEITDFKYTSGTTKLKILVDEEVLLDEATLSNEESDSTSTVSTIVSYDIPYKVYLAHVRGLVKGLNTTISLSTLPGPITTNWGREVEGKFSRQTKEVSYELAKGTLVNLTLTGRRIVQEAPYTAKLFAKYPDGKEVIHNLEGVMKTEWVTQIKVEYTHPHFIANNTLAPTTQRTTTTTSEKKIRDYSDYDYMDQQNDDSDAVNEDERSKDPYSLQAYSGSRSVNSCSFTASLILLLLYCII</sequence>
<evidence type="ECO:0000256" key="2">
    <source>
        <dbReference type="SAM" id="SignalP"/>
    </source>
</evidence>
<name>A0AA88HZT5_ARTSF</name>
<organism evidence="3 4">
    <name type="scientific">Artemia franciscana</name>
    <name type="common">Brine shrimp</name>
    <name type="synonym">Artemia sanfranciscana</name>
    <dbReference type="NCBI Taxonomy" id="6661"/>
    <lineage>
        <taxon>Eukaryota</taxon>
        <taxon>Metazoa</taxon>
        <taxon>Ecdysozoa</taxon>
        <taxon>Arthropoda</taxon>
        <taxon>Crustacea</taxon>
        <taxon>Branchiopoda</taxon>
        <taxon>Anostraca</taxon>
        <taxon>Artemiidae</taxon>
        <taxon>Artemia</taxon>
    </lineage>
</organism>
<dbReference type="EMBL" id="JAVRJZ010000010">
    <property type="protein sequence ID" value="KAK2717351.1"/>
    <property type="molecule type" value="Genomic_DNA"/>
</dbReference>
<dbReference type="Proteomes" id="UP001187531">
    <property type="component" value="Unassembled WGS sequence"/>
</dbReference>
<proteinExistence type="predicted"/>
<keyword evidence="2" id="KW-0732">Signal</keyword>
<dbReference type="AlphaFoldDB" id="A0AA88HZT5"/>
<gene>
    <name evidence="3" type="ORF">QYM36_006216</name>
</gene>
<evidence type="ECO:0000256" key="1">
    <source>
        <dbReference type="SAM" id="MobiDB-lite"/>
    </source>
</evidence>
<evidence type="ECO:0000313" key="4">
    <source>
        <dbReference type="Proteomes" id="UP001187531"/>
    </source>
</evidence>
<comment type="caution">
    <text evidence="3">The sequence shown here is derived from an EMBL/GenBank/DDBJ whole genome shotgun (WGS) entry which is preliminary data.</text>
</comment>